<dbReference type="InterPro" id="IPR008949">
    <property type="entry name" value="Isoprenoid_synthase_dom_sf"/>
</dbReference>
<dbReference type="Pfam" id="PF00494">
    <property type="entry name" value="SQS_PSY"/>
    <property type="match status" value="1"/>
</dbReference>
<organism evidence="1">
    <name type="scientific">hydrothermal vent metagenome</name>
    <dbReference type="NCBI Taxonomy" id="652676"/>
    <lineage>
        <taxon>unclassified sequences</taxon>
        <taxon>metagenomes</taxon>
        <taxon>ecological metagenomes</taxon>
    </lineage>
</organism>
<dbReference type="InterPro" id="IPR044843">
    <property type="entry name" value="Trans_IPPS_bact-type"/>
</dbReference>
<gene>
    <name evidence="1" type="ORF">MNBD_GAMMA19-2351</name>
</gene>
<dbReference type="SFLD" id="SFLDS00005">
    <property type="entry name" value="Isoprenoid_Synthase_Type_I"/>
    <property type="match status" value="1"/>
</dbReference>
<evidence type="ECO:0000313" key="1">
    <source>
        <dbReference type="EMBL" id="VAX05654.1"/>
    </source>
</evidence>
<dbReference type="EC" id="2.5.1.21" evidence="1"/>
<dbReference type="GO" id="GO:0004311">
    <property type="term" value="F:geranylgeranyl diphosphate synthase activity"/>
    <property type="evidence" value="ECO:0007669"/>
    <property type="project" value="InterPro"/>
</dbReference>
<protein>
    <submittedName>
        <fullName evidence="1">Squalene synthase</fullName>
        <ecNumber evidence="1">2.5.1.21</ecNumber>
    </submittedName>
</protein>
<dbReference type="InterPro" id="IPR033904">
    <property type="entry name" value="Trans_IPPS_HH"/>
</dbReference>
<dbReference type="CDD" id="cd00683">
    <property type="entry name" value="Trans_IPPS_HH"/>
    <property type="match status" value="1"/>
</dbReference>
<dbReference type="InterPro" id="IPR017827">
    <property type="entry name" value="HSQ_synthase_HpnC"/>
</dbReference>
<dbReference type="Gene3D" id="1.10.600.10">
    <property type="entry name" value="Farnesyl Diphosphate Synthase"/>
    <property type="match status" value="1"/>
</dbReference>
<dbReference type="AlphaFoldDB" id="A0A3B1B0Z1"/>
<dbReference type="SUPFAM" id="SSF48576">
    <property type="entry name" value="Terpenoid synthases"/>
    <property type="match status" value="1"/>
</dbReference>
<proteinExistence type="predicted"/>
<dbReference type="SFLD" id="SFLDG01018">
    <property type="entry name" value="Squalene/Phytoene_Synthase_Lik"/>
    <property type="match status" value="1"/>
</dbReference>
<dbReference type="GO" id="GO:0051996">
    <property type="term" value="F:squalene synthase [NAD(P)H] activity"/>
    <property type="evidence" value="ECO:0007669"/>
    <property type="project" value="UniProtKB-EC"/>
</dbReference>
<name>A0A3B1B0Z1_9ZZZZ</name>
<dbReference type="NCBIfam" id="TIGR03464">
    <property type="entry name" value="HpnC"/>
    <property type="match status" value="1"/>
</dbReference>
<dbReference type="SFLD" id="SFLDG01212">
    <property type="entry name" value="Phytoene_synthase_like"/>
    <property type="match status" value="1"/>
</dbReference>
<accession>A0A3B1B0Z1</accession>
<sequence length="306" mass="35506">MPTNDYFYGTLSPIQAIPPQTTMPSSPQKITDAYAYCQQMVRSHYENFPVASFILPKRLRQPISVIYAFARTADDFADEGDWDAETRLTKLREYDEYLDAIANDEAIDNPIFIALADVIKKHDLPLQLFHDLITAFRLDVSKKRFTDIDDVWDYCRYSANPVGRLLLHLMDAATAENLEHSDAVCSALQLINFLQDIEQDFVENQRIYLPQADLQRFGVNEEHFRTRRSDDAFAQLLQQQIAYAREKMLFGKPLGRAVGGRFGFQLRLMINGGLRVLELLERQQGNLFSRPRLSKRDWLWMFLRAL</sequence>
<reference evidence="1" key="1">
    <citation type="submission" date="2018-06" db="EMBL/GenBank/DDBJ databases">
        <authorList>
            <person name="Zhirakovskaya E."/>
        </authorList>
    </citation>
    <scope>NUCLEOTIDE SEQUENCE</scope>
</reference>
<keyword evidence="1" id="KW-0808">Transferase</keyword>
<dbReference type="EMBL" id="UOFV01000544">
    <property type="protein sequence ID" value="VAX05654.1"/>
    <property type="molecule type" value="Genomic_DNA"/>
</dbReference>
<dbReference type="InterPro" id="IPR002060">
    <property type="entry name" value="Squ/phyt_synthse"/>
</dbReference>
<dbReference type="PANTHER" id="PTHR31480">
    <property type="entry name" value="BIFUNCTIONAL LYCOPENE CYCLASE/PHYTOENE SYNTHASE"/>
    <property type="match status" value="1"/>
</dbReference>